<accession>A0A840TZI9</accession>
<dbReference type="InterPro" id="IPR038352">
    <property type="entry name" value="Imelysin_sf"/>
</dbReference>
<sequence>MVYRLIFFWLSVLTLTSCSKNVDPEPFSRSDRQRVLNSIGYTNISSGLLEFQITARGFNQYVDAYALDPTSPQKLNALREAWLRMAIAWKEIALFGLGPSAPSYIPTDVYTPINPTALERVISQNGAEIDAAYFETLNPTHKGIVALEYLLFDPTATDLAPIIASFTSPTTGSRRLAYLKLLSAHLQERATTSMYQWSSGGGDAISRFISADGMDQNSSLSLITAQFIRAVTVLKEERLGAPLGANHNGQVQPDLVDAKYSLESVALLQAELKGASKIFYGVPSPSQGGAPGLRDLLDKMAAKTGDQLLGDAINARFQSIDYKIEPIRLPLKHLLVLNPATVNSLYKDLEELETLLKVDMVKYLRLPI</sequence>
<reference evidence="4 5" key="1">
    <citation type="submission" date="2020-08" db="EMBL/GenBank/DDBJ databases">
        <title>Genomic Encyclopedia of Type Strains, Phase IV (KMG-IV): sequencing the most valuable type-strain genomes for metagenomic binning, comparative biology and taxonomic classification.</title>
        <authorList>
            <person name="Goeker M."/>
        </authorList>
    </citation>
    <scope>NUCLEOTIDE SEQUENCE [LARGE SCALE GENOMIC DNA]</scope>
    <source>
        <strain evidence="4 5">DSM 105074</strain>
    </source>
</reference>
<dbReference type="CDD" id="cd14659">
    <property type="entry name" value="Imelysin-like_IPPA"/>
    <property type="match status" value="1"/>
</dbReference>
<dbReference type="GO" id="GO:0030313">
    <property type="term" value="C:cell envelope"/>
    <property type="evidence" value="ECO:0007669"/>
    <property type="project" value="UniProtKB-SubCell"/>
</dbReference>
<evidence type="ECO:0000313" key="5">
    <source>
        <dbReference type="Proteomes" id="UP000557307"/>
    </source>
</evidence>
<name>A0A840TZI9_9BACT</name>
<feature type="domain" description="Imelysin-like" evidence="3">
    <location>
        <begin position="52"/>
        <end position="351"/>
    </location>
</feature>
<keyword evidence="4" id="KW-0449">Lipoprotein</keyword>
<gene>
    <name evidence="4" type="ORF">HNQ92_005109</name>
</gene>
<dbReference type="EMBL" id="JACHGF010000012">
    <property type="protein sequence ID" value="MBB5286947.1"/>
    <property type="molecule type" value="Genomic_DNA"/>
</dbReference>
<dbReference type="RefSeq" id="WP_184178562.1">
    <property type="nucleotide sequence ID" value="NZ_JACHGF010000012.1"/>
</dbReference>
<protein>
    <submittedName>
        <fullName evidence="4">Putative lipoprotein</fullName>
    </submittedName>
</protein>
<evidence type="ECO:0000259" key="3">
    <source>
        <dbReference type="Pfam" id="PF09375"/>
    </source>
</evidence>
<comment type="subcellular location">
    <subcellularLocation>
        <location evidence="1">Cell envelope</location>
    </subcellularLocation>
</comment>
<dbReference type="InterPro" id="IPR034984">
    <property type="entry name" value="Imelysin-like_IPPA"/>
</dbReference>
<evidence type="ECO:0000313" key="4">
    <source>
        <dbReference type="EMBL" id="MBB5286947.1"/>
    </source>
</evidence>
<proteinExistence type="predicted"/>
<dbReference type="InterPro" id="IPR018976">
    <property type="entry name" value="Imelysin-like"/>
</dbReference>
<keyword evidence="2" id="KW-0732">Signal</keyword>
<dbReference type="Pfam" id="PF09375">
    <property type="entry name" value="Peptidase_M75"/>
    <property type="match status" value="1"/>
</dbReference>
<comment type="caution">
    <text evidence="4">The sequence shown here is derived from an EMBL/GenBank/DDBJ whole genome shotgun (WGS) entry which is preliminary data.</text>
</comment>
<keyword evidence="5" id="KW-1185">Reference proteome</keyword>
<organism evidence="4 5">
    <name type="scientific">Rhabdobacter roseus</name>
    <dbReference type="NCBI Taxonomy" id="1655419"/>
    <lineage>
        <taxon>Bacteria</taxon>
        <taxon>Pseudomonadati</taxon>
        <taxon>Bacteroidota</taxon>
        <taxon>Cytophagia</taxon>
        <taxon>Cytophagales</taxon>
        <taxon>Cytophagaceae</taxon>
        <taxon>Rhabdobacter</taxon>
    </lineage>
</organism>
<evidence type="ECO:0000256" key="1">
    <source>
        <dbReference type="ARBA" id="ARBA00004196"/>
    </source>
</evidence>
<dbReference type="PROSITE" id="PS51257">
    <property type="entry name" value="PROKAR_LIPOPROTEIN"/>
    <property type="match status" value="1"/>
</dbReference>
<dbReference type="Gene3D" id="1.20.1420.20">
    <property type="entry name" value="M75 peptidase, HXXE motif"/>
    <property type="match status" value="1"/>
</dbReference>
<evidence type="ECO:0000256" key="2">
    <source>
        <dbReference type="ARBA" id="ARBA00022729"/>
    </source>
</evidence>
<dbReference type="AlphaFoldDB" id="A0A840TZI9"/>
<dbReference type="Proteomes" id="UP000557307">
    <property type="component" value="Unassembled WGS sequence"/>
</dbReference>